<gene>
    <name evidence="1" type="ORF">MCOR_56739</name>
</gene>
<evidence type="ECO:0000313" key="1">
    <source>
        <dbReference type="EMBL" id="CAC5424868.1"/>
    </source>
</evidence>
<evidence type="ECO:0000313" key="2">
    <source>
        <dbReference type="Proteomes" id="UP000507470"/>
    </source>
</evidence>
<keyword evidence="2" id="KW-1185">Reference proteome</keyword>
<name>A0A6J8EW74_MYTCO</name>
<dbReference type="AlphaFoldDB" id="A0A6J8EW74"/>
<accession>A0A6J8EW74</accession>
<evidence type="ECO:0008006" key="3">
    <source>
        <dbReference type="Google" id="ProtNLM"/>
    </source>
</evidence>
<organism evidence="1 2">
    <name type="scientific">Mytilus coruscus</name>
    <name type="common">Sea mussel</name>
    <dbReference type="NCBI Taxonomy" id="42192"/>
    <lineage>
        <taxon>Eukaryota</taxon>
        <taxon>Metazoa</taxon>
        <taxon>Spiralia</taxon>
        <taxon>Lophotrochozoa</taxon>
        <taxon>Mollusca</taxon>
        <taxon>Bivalvia</taxon>
        <taxon>Autobranchia</taxon>
        <taxon>Pteriomorphia</taxon>
        <taxon>Mytilida</taxon>
        <taxon>Mytiloidea</taxon>
        <taxon>Mytilidae</taxon>
        <taxon>Mytilinae</taxon>
        <taxon>Mytilus</taxon>
    </lineage>
</organism>
<dbReference type="EMBL" id="CACVKT020010087">
    <property type="protein sequence ID" value="CAC5424868.1"/>
    <property type="molecule type" value="Genomic_DNA"/>
</dbReference>
<dbReference type="OrthoDB" id="6151645at2759"/>
<proteinExistence type="predicted"/>
<reference evidence="1 2" key="1">
    <citation type="submission" date="2020-06" db="EMBL/GenBank/DDBJ databases">
        <authorList>
            <person name="Li R."/>
            <person name="Bekaert M."/>
        </authorList>
    </citation>
    <scope>NUCLEOTIDE SEQUENCE [LARGE SCALE GENOMIC DNA]</scope>
    <source>
        <strain evidence="2">wild</strain>
    </source>
</reference>
<protein>
    <recommendedName>
        <fullName evidence="3">SMB domain-containing protein</fullName>
    </recommendedName>
</protein>
<sequence>MLINVETLRRLSNGQDVNLTHIDDIYAGFCKTTKCYYDKFGTSLDRNILHNNSTGCNCSCDISCFISGICCPKIFFDYTTCTETNILSSSPEQRHTIPILMIDRCPNISDYKLKKGCEISSDLETQLQNTPVTSMKSGHTFRNIYCLMCYNIYKVSLNIHQTWTLNTKCKEALNFNFLPSYLAVIKHALMKHCDIFFESYPSITKQCQVNLGRRDIIISTCNVSGTWTTYDHNIEFACQIYDNRFYSFKNVFCFICNPLPENVIFESKVKEHCNESCNRTDILNNSCTDKRMLSVYDMDVEHKCKNMLHTECNLPIIKYFCGLYIRIKMYNGGSNSDYMVPFRAVFDISKYSNNFEQIPTTNKCNEKQVVDSKKNVCRDIMCYPGRILMKTGCEPIFKITRDLAFILSLGMTTELVHDINKPLSFLKLVRGRFTVYLKRILNIQWANVTVTSSVFLANSICEEKITRQNGTKLNITLYNKFVIRDYVDRSSLEEKLISLQNGYFGAIYGSKKYNFKLFKNVEALSAESHISTLRYLQRCVLKTITQTKDSYVYSHVNKLLVCKQIEFETTEFNMRSSKLIVLSTKIELDYDEYAIMSSGKARICLETFRKMFTKDKPERINVWGIIEMTCACTSLIKKPSDMSVTSAS</sequence>
<dbReference type="Proteomes" id="UP000507470">
    <property type="component" value="Unassembled WGS sequence"/>
</dbReference>